<dbReference type="SUPFAM" id="SSF53474">
    <property type="entry name" value="alpha/beta-Hydrolases"/>
    <property type="match status" value="1"/>
</dbReference>
<sequence>MKLIIILSFSFLLNPVLAQESRKGKVIVERFLAPSLQGNRGGEDPMRRLTIYLPPGYQEGARRYPVFCFLHGFLVNDSLMMVYNRFKELMDMAILSGKLHPMILVLPSSDTKFGGSYYTNSALTGNWADYIGKDVVNYIDQNYRTLANRNSRGLCGHSMGGYGALKIGMLFPDTFGAVYALSPATLNWAAEYSLTNPAFKGMDSFRNEYSAKQITDELPQGKREKFYIQLMADLARTYSPDEGKNFLSAAMPVTFVGDSMVVHKEILAKWEANFPVNMIDQHLSALKQLNALKIDWGRNEEFPHIPITCLQFSKKLEANGVKHFAEEYIGVI</sequence>
<dbReference type="Pfam" id="PF00756">
    <property type="entry name" value="Esterase"/>
    <property type="match status" value="1"/>
</dbReference>
<name>A0A6C0GEN2_9BACT</name>
<accession>A0A6C0GEN2</accession>
<dbReference type="Proteomes" id="UP000480178">
    <property type="component" value="Chromosome"/>
</dbReference>
<protein>
    <submittedName>
        <fullName evidence="2">Esterase family protein</fullName>
    </submittedName>
</protein>
<dbReference type="PANTHER" id="PTHR48098:SF1">
    <property type="entry name" value="DIACYLGLYCEROL ACYLTRANSFERASE_MYCOLYLTRANSFERASE AG85A"/>
    <property type="match status" value="1"/>
</dbReference>
<dbReference type="AlphaFoldDB" id="A0A6C0GEN2"/>
<evidence type="ECO:0000313" key="3">
    <source>
        <dbReference type="Proteomes" id="UP000480178"/>
    </source>
</evidence>
<reference evidence="2 3" key="1">
    <citation type="submission" date="2020-01" db="EMBL/GenBank/DDBJ databases">
        <authorList>
            <person name="Kim M.K."/>
        </authorList>
    </citation>
    <scope>NUCLEOTIDE SEQUENCE [LARGE SCALE GENOMIC DNA]</scope>
    <source>
        <strain evidence="2 3">172606-1</strain>
    </source>
</reference>
<dbReference type="EMBL" id="CP048222">
    <property type="protein sequence ID" value="QHT66233.1"/>
    <property type="molecule type" value="Genomic_DNA"/>
</dbReference>
<keyword evidence="3" id="KW-1185">Reference proteome</keyword>
<evidence type="ECO:0000313" key="2">
    <source>
        <dbReference type="EMBL" id="QHT66233.1"/>
    </source>
</evidence>
<dbReference type="KEGG" id="rhoz:GXP67_05935"/>
<dbReference type="Gene3D" id="3.40.50.1820">
    <property type="entry name" value="alpha/beta hydrolase"/>
    <property type="match status" value="1"/>
</dbReference>
<organism evidence="2 3">
    <name type="scientific">Rhodocytophaga rosea</name>
    <dbReference type="NCBI Taxonomy" id="2704465"/>
    <lineage>
        <taxon>Bacteria</taxon>
        <taxon>Pseudomonadati</taxon>
        <taxon>Bacteroidota</taxon>
        <taxon>Cytophagia</taxon>
        <taxon>Cytophagales</taxon>
        <taxon>Rhodocytophagaceae</taxon>
        <taxon>Rhodocytophaga</taxon>
    </lineage>
</organism>
<proteinExistence type="predicted"/>
<feature type="signal peptide" evidence="1">
    <location>
        <begin position="1"/>
        <end position="18"/>
    </location>
</feature>
<dbReference type="PANTHER" id="PTHR48098">
    <property type="entry name" value="ENTEROCHELIN ESTERASE-RELATED"/>
    <property type="match status" value="1"/>
</dbReference>
<dbReference type="InterPro" id="IPR050583">
    <property type="entry name" value="Mycobacterial_A85_antigen"/>
</dbReference>
<dbReference type="GO" id="GO:0016747">
    <property type="term" value="F:acyltransferase activity, transferring groups other than amino-acyl groups"/>
    <property type="evidence" value="ECO:0007669"/>
    <property type="project" value="TreeGrafter"/>
</dbReference>
<gene>
    <name evidence="2" type="ORF">GXP67_05935</name>
</gene>
<evidence type="ECO:0000256" key="1">
    <source>
        <dbReference type="SAM" id="SignalP"/>
    </source>
</evidence>
<dbReference type="InterPro" id="IPR000801">
    <property type="entry name" value="Esterase-like"/>
</dbReference>
<keyword evidence="1" id="KW-0732">Signal</keyword>
<feature type="chain" id="PRO_5025621255" evidence="1">
    <location>
        <begin position="19"/>
        <end position="332"/>
    </location>
</feature>
<dbReference type="InterPro" id="IPR029058">
    <property type="entry name" value="AB_hydrolase_fold"/>
</dbReference>
<dbReference type="RefSeq" id="WP_162442297.1">
    <property type="nucleotide sequence ID" value="NZ_CP048222.1"/>
</dbReference>